<keyword evidence="2" id="KW-1185">Reference proteome</keyword>
<proteinExistence type="predicted"/>
<name>W9CHW1_SCLBF</name>
<dbReference type="AlphaFoldDB" id="W9CHW1"/>
<dbReference type="OrthoDB" id="10537032at2759"/>
<evidence type="ECO:0000313" key="1">
    <source>
        <dbReference type="EMBL" id="ESZ95568.1"/>
    </source>
</evidence>
<dbReference type="EMBL" id="AYSA01000180">
    <property type="protein sequence ID" value="ESZ95568.1"/>
    <property type="molecule type" value="Genomic_DNA"/>
</dbReference>
<accession>W9CHW1</accession>
<comment type="caution">
    <text evidence="1">The sequence shown here is derived from an EMBL/GenBank/DDBJ whole genome shotgun (WGS) entry which is preliminary data.</text>
</comment>
<dbReference type="Proteomes" id="UP000019487">
    <property type="component" value="Unassembled WGS sequence"/>
</dbReference>
<gene>
    <name evidence="1" type="ORF">SBOR_4048</name>
</gene>
<reference evidence="1 2" key="1">
    <citation type="journal article" date="2014" name="Genome Announc.">
        <title>Draft genome sequence of Sclerotinia borealis, a psychrophilic plant pathogenic fungus.</title>
        <authorList>
            <person name="Mardanov A.V."/>
            <person name="Beletsky A.V."/>
            <person name="Kadnikov V.V."/>
            <person name="Ignatov A.N."/>
            <person name="Ravin N.V."/>
        </authorList>
    </citation>
    <scope>NUCLEOTIDE SEQUENCE [LARGE SCALE GENOMIC DNA]</scope>
    <source>
        <strain evidence="2">F-4157</strain>
    </source>
</reference>
<evidence type="ECO:0000313" key="2">
    <source>
        <dbReference type="Proteomes" id="UP000019487"/>
    </source>
</evidence>
<protein>
    <submittedName>
        <fullName evidence="1">Uncharacterized protein</fullName>
    </submittedName>
</protein>
<sequence>MGPQQNKAIYSYYTTGFFKCSILSCQKKIAATKVSHKVQDPSKIRFFIVEGTYNPTLELRMMVTPNASISWRTLNINPPPNTIVMRFHLIPHTTLSAAIPTFDRTALSFKPMYSGVKFSHHENIPSEGLGFSLEVTDLKWEMAPGSVPEVTISWQSENNIKLNSDLGDNVEVGHPCYNTVKDFMDFRHTSGPVGFEFDTYSVLLPCNAVQQTAFWRFATVKNTNMATISAYLPQRLNSEGVWTMEALRPVHFVKPTGRKDNPLEENVSICAARYVIFMASIPLDGDDDDEDIILPVQGDAVNIIWVHQASDSESPVIWSGKVIMSPYEHDAKWNVAMIVHMNKIHEDYNFLNGNAALLKFIDRILFGEHTLNITHANWIRTFMTGQRNT</sequence>
<dbReference type="HOGENOM" id="CLU_710104_0_0_1"/>
<organism evidence="1 2">
    <name type="scientific">Sclerotinia borealis (strain F-4128)</name>
    <dbReference type="NCBI Taxonomy" id="1432307"/>
    <lineage>
        <taxon>Eukaryota</taxon>
        <taxon>Fungi</taxon>
        <taxon>Dikarya</taxon>
        <taxon>Ascomycota</taxon>
        <taxon>Pezizomycotina</taxon>
        <taxon>Leotiomycetes</taxon>
        <taxon>Helotiales</taxon>
        <taxon>Sclerotiniaceae</taxon>
        <taxon>Sclerotinia</taxon>
    </lineage>
</organism>